<keyword evidence="2" id="KW-0378">Hydrolase</keyword>
<feature type="non-terminal residue" evidence="2">
    <location>
        <position position="277"/>
    </location>
</feature>
<dbReference type="GO" id="GO:0050380">
    <property type="term" value="F:undecaprenyl-diphosphatase activity"/>
    <property type="evidence" value="ECO:0007669"/>
    <property type="project" value="UniProtKB-EC"/>
</dbReference>
<feature type="compositionally biased region" description="Low complexity" evidence="1">
    <location>
        <begin position="1"/>
        <end position="16"/>
    </location>
</feature>
<dbReference type="AlphaFoldDB" id="A0A6J4PTS2"/>
<dbReference type="EMBL" id="CADCUY010000454">
    <property type="protein sequence ID" value="CAA9423676.1"/>
    <property type="molecule type" value="Genomic_DNA"/>
</dbReference>
<feature type="compositionally biased region" description="Basic and acidic residues" evidence="1">
    <location>
        <begin position="30"/>
        <end position="47"/>
    </location>
</feature>
<dbReference type="EC" id="3.6.1.27" evidence="2"/>
<evidence type="ECO:0000313" key="2">
    <source>
        <dbReference type="EMBL" id="CAA9423676.1"/>
    </source>
</evidence>
<feature type="compositionally biased region" description="Basic residues" evidence="1">
    <location>
        <begin position="168"/>
        <end position="187"/>
    </location>
</feature>
<feature type="non-terminal residue" evidence="2">
    <location>
        <position position="1"/>
    </location>
</feature>
<reference evidence="2" key="1">
    <citation type="submission" date="2020-02" db="EMBL/GenBank/DDBJ databases">
        <authorList>
            <person name="Meier V. D."/>
        </authorList>
    </citation>
    <scope>NUCLEOTIDE SEQUENCE</scope>
    <source>
        <strain evidence="2">AVDCRST_MAG35</strain>
    </source>
</reference>
<accession>A0A6J4PTS2</accession>
<proteinExistence type="predicted"/>
<feature type="compositionally biased region" description="Low complexity" evidence="1">
    <location>
        <begin position="70"/>
        <end position="82"/>
    </location>
</feature>
<gene>
    <name evidence="2" type="ORF">AVDCRST_MAG35-2155</name>
</gene>
<feature type="compositionally biased region" description="Low complexity" evidence="1">
    <location>
        <begin position="156"/>
        <end position="167"/>
    </location>
</feature>
<feature type="compositionally biased region" description="Basic and acidic residues" evidence="1">
    <location>
        <begin position="141"/>
        <end position="150"/>
    </location>
</feature>
<feature type="compositionally biased region" description="Basic residues" evidence="1">
    <location>
        <begin position="90"/>
        <end position="110"/>
    </location>
</feature>
<organism evidence="2">
    <name type="scientific">uncultured Quadrisphaera sp</name>
    <dbReference type="NCBI Taxonomy" id="904978"/>
    <lineage>
        <taxon>Bacteria</taxon>
        <taxon>Bacillati</taxon>
        <taxon>Actinomycetota</taxon>
        <taxon>Actinomycetes</taxon>
        <taxon>Kineosporiales</taxon>
        <taxon>Kineosporiaceae</taxon>
        <taxon>Quadrisphaera</taxon>
        <taxon>environmental samples</taxon>
    </lineage>
</organism>
<evidence type="ECO:0000256" key="1">
    <source>
        <dbReference type="SAM" id="MobiDB-lite"/>
    </source>
</evidence>
<sequence length="277" mass="30200">DLVRGPVPGAGAGADRVPPHLLQRPPLRGRPADQRRGPGRGVHGDHPARHRGRRARLLPPRHPADHRRLAAGPAGQAAALAPRRADGLAGHRRLRADRRPRLRPARRHPRPGGARPVADRHDAVGLRPGAAPGRPPGPGHPRADRPELAPRRVLRPRAVPGPGARGLALRRHHRRGPAHGLHPRGRRPVLVPARHPRRGRGGHPGGGQRPRRARPRLLGPDDRRHRARRRGRLRGDRLAAALHQPPHLHPLRALPDRARLRGVRAARDGGAGAVHRV</sequence>
<feature type="region of interest" description="Disordered" evidence="1">
    <location>
        <begin position="1"/>
        <end position="233"/>
    </location>
</feature>
<protein>
    <submittedName>
        <fullName evidence="2">Undecaprenyl-diphosphatase</fullName>
        <ecNumber evidence="2">3.6.1.27</ecNumber>
    </submittedName>
</protein>
<name>A0A6J4PTS2_9ACTN</name>